<evidence type="ECO:0000313" key="3">
    <source>
        <dbReference type="EMBL" id="QDQ28806.1"/>
    </source>
</evidence>
<evidence type="ECO:0000313" key="4">
    <source>
        <dbReference type="Proteomes" id="UP000317550"/>
    </source>
</evidence>
<dbReference type="InterPro" id="IPR025711">
    <property type="entry name" value="PepSY"/>
</dbReference>
<reference evidence="4" key="1">
    <citation type="submission" date="2019-07" db="EMBL/GenBank/DDBJ databases">
        <title>Chitinimonas sp. nov., isolated from Ny-Alesund, arctica soil.</title>
        <authorList>
            <person name="Xu Q."/>
            <person name="Peng F."/>
        </authorList>
    </citation>
    <scope>NUCLEOTIDE SEQUENCE [LARGE SCALE GENOMIC DNA]</scope>
    <source>
        <strain evidence="4">R3-44</strain>
    </source>
</reference>
<feature type="transmembrane region" description="Helical" evidence="1">
    <location>
        <begin position="414"/>
        <end position="445"/>
    </location>
</feature>
<dbReference type="PANTHER" id="PTHR34219">
    <property type="entry name" value="IRON-REGULATED INNER MEMBRANE PROTEIN-RELATED"/>
    <property type="match status" value="1"/>
</dbReference>
<dbReference type="RefSeq" id="WP_144280189.1">
    <property type="nucleotide sequence ID" value="NZ_CP041730.1"/>
</dbReference>
<feature type="domain" description="PepSY" evidence="2">
    <location>
        <begin position="285"/>
        <end position="341"/>
    </location>
</feature>
<dbReference type="Pfam" id="PF03929">
    <property type="entry name" value="PepSY_TM"/>
    <property type="match status" value="1"/>
</dbReference>
<dbReference type="EMBL" id="CP041730">
    <property type="protein sequence ID" value="QDQ28806.1"/>
    <property type="molecule type" value="Genomic_DNA"/>
</dbReference>
<feature type="transmembrane region" description="Helical" evidence="1">
    <location>
        <begin position="20"/>
        <end position="43"/>
    </location>
</feature>
<dbReference type="OrthoDB" id="9791166at2"/>
<dbReference type="AlphaFoldDB" id="A0A516SKX5"/>
<feature type="transmembrane region" description="Helical" evidence="1">
    <location>
        <begin position="147"/>
        <end position="168"/>
    </location>
</feature>
<evidence type="ECO:0000256" key="1">
    <source>
        <dbReference type="SAM" id="Phobius"/>
    </source>
</evidence>
<feature type="transmembrane region" description="Helical" evidence="1">
    <location>
        <begin position="188"/>
        <end position="210"/>
    </location>
</feature>
<keyword evidence="1" id="KW-0472">Membrane</keyword>
<dbReference type="InterPro" id="IPR005625">
    <property type="entry name" value="PepSY-ass_TM"/>
</dbReference>
<keyword evidence="1" id="KW-1133">Transmembrane helix</keyword>
<dbReference type="Proteomes" id="UP000317550">
    <property type="component" value="Chromosome"/>
</dbReference>
<accession>A0A516SKX5</accession>
<gene>
    <name evidence="3" type="ORF">FNU76_21990</name>
</gene>
<proteinExistence type="predicted"/>
<dbReference type="KEGG" id="cari:FNU76_21990"/>
<feature type="transmembrane region" description="Helical" evidence="1">
    <location>
        <begin position="373"/>
        <end position="394"/>
    </location>
</feature>
<name>A0A516SKX5_9NEIS</name>
<protein>
    <submittedName>
        <fullName evidence="3">PepSY domain-containing protein</fullName>
    </submittedName>
</protein>
<dbReference type="Pfam" id="PF03413">
    <property type="entry name" value="PepSY"/>
    <property type="match status" value="1"/>
</dbReference>
<sequence>MTTHTRNTRPRFYTLAWRWHFYAGLLVAPIMVILAITGLIYLYKPQLDAAMYRAEMFVSVSGRPLPAQHQLAAVRQTWPTAEVRKFTPPPGEGRSSEFLLQTPAGPLTVFVDPYRGKVLGSRDETRNLQAIAKRIHGTLLLGKSGDLLIELAASWGFLLLISGIYLWWPRNGGLGGVLYPRLRRGKYLLLRDLHVVSAFWSSLLLAFMLLSGMPWTGVWGDRFAAIWSRFPAQLWDAVPHSRPPAATLNLAAQTVPWAVEHSPLPASAGHHHEQGASAPAAQPLIPLDRIVAIATAHRLLPGYSISLPNGADGVYTISIFPSDPRDEQTLHIDQYSGQVLAKVTFQDYALLPKAVEMGVALHEGKLFGLANQLLMTLACLLVLLVAVSGIWMWWRRKPSGRLGAPAPSRHLPNWKLGMAVLGVLALIFPLLLASLLLLLLMDLLLGRLPGLRRVLN</sequence>
<evidence type="ECO:0000259" key="2">
    <source>
        <dbReference type="Pfam" id="PF03413"/>
    </source>
</evidence>
<keyword evidence="1" id="KW-0812">Transmembrane</keyword>
<keyword evidence="4" id="KW-1185">Reference proteome</keyword>
<organism evidence="3 4">
    <name type="scientific">Chitinimonas arctica</name>
    <dbReference type="NCBI Taxonomy" id="2594795"/>
    <lineage>
        <taxon>Bacteria</taxon>
        <taxon>Pseudomonadati</taxon>
        <taxon>Pseudomonadota</taxon>
        <taxon>Betaproteobacteria</taxon>
        <taxon>Neisseriales</taxon>
        <taxon>Chitinibacteraceae</taxon>
        <taxon>Chitinimonas</taxon>
    </lineage>
</organism>
<dbReference type="PANTHER" id="PTHR34219:SF1">
    <property type="entry name" value="PEPSY DOMAIN-CONTAINING PROTEIN"/>
    <property type="match status" value="1"/>
</dbReference>